<accession>A0ACC3Z1V4</accession>
<evidence type="ECO:0000313" key="2">
    <source>
        <dbReference type="Proteomes" id="UP000805649"/>
    </source>
</evidence>
<proteinExistence type="predicted"/>
<gene>
    <name evidence="1" type="ORF">CTRU02_207696</name>
</gene>
<comment type="caution">
    <text evidence="1">The sequence shown here is derived from an EMBL/GenBank/DDBJ whole genome shotgun (WGS) entry which is preliminary data.</text>
</comment>
<keyword evidence="2" id="KW-1185">Reference proteome</keyword>
<dbReference type="Proteomes" id="UP000805649">
    <property type="component" value="Unassembled WGS sequence"/>
</dbReference>
<reference evidence="1 2" key="1">
    <citation type="journal article" date="2020" name="Phytopathology">
        <title>Genome Sequence Resources of Colletotrichum truncatum, C. plurivorum, C. musicola, and C. sojae: Four Species Pathogenic to Soybean (Glycine max).</title>
        <authorList>
            <person name="Rogerio F."/>
            <person name="Boufleur T.R."/>
            <person name="Ciampi-Guillardi M."/>
            <person name="Sukno S.A."/>
            <person name="Thon M.R."/>
            <person name="Massola Junior N.S."/>
            <person name="Baroncelli R."/>
        </authorList>
    </citation>
    <scope>NUCLEOTIDE SEQUENCE [LARGE SCALE GENOMIC DNA]</scope>
    <source>
        <strain evidence="1 2">CMES1059</strain>
    </source>
</reference>
<evidence type="ECO:0000313" key="1">
    <source>
        <dbReference type="EMBL" id="KAL0937965.1"/>
    </source>
</evidence>
<sequence>MKVSLAILTTLCASLVSAGVVITPVKPNQVIEANPGDCFFGVVTPQGCASFEKIMSKV</sequence>
<name>A0ACC3Z1V4_COLTU</name>
<dbReference type="EMBL" id="VUJX02000004">
    <property type="protein sequence ID" value="KAL0937965.1"/>
    <property type="molecule type" value="Genomic_DNA"/>
</dbReference>
<organism evidence="1 2">
    <name type="scientific">Colletotrichum truncatum</name>
    <name type="common">Anthracnose fungus</name>
    <name type="synonym">Colletotrichum capsici</name>
    <dbReference type="NCBI Taxonomy" id="5467"/>
    <lineage>
        <taxon>Eukaryota</taxon>
        <taxon>Fungi</taxon>
        <taxon>Dikarya</taxon>
        <taxon>Ascomycota</taxon>
        <taxon>Pezizomycotina</taxon>
        <taxon>Sordariomycetes</taxon>
        <taxon>Hypocreomycetidae</taxon>
        <taxon>Glomerellales</taxon>
        <taxon>Glomerellaceae</taxon>
        <taxon>Colletotrichum</taxon>
        <taxon>Colletotrichum truncatum species complex</taxon>
    </lineage>
</organism>
<protein>
    <submittedName>
        <fullName evidence="1">Uncharacterized protein</fullName>
    </submittedName>
</protein>